<dbReference type="RefSeq" id="WP_146981670.1">
    <property type="nucleotide sequence ID" value="NZ_VOSM01000005.1"/>
</dbReference>
<dbReference type="EMBL" id="VOSM01000005">
    <property type="protein sequence ID" value="TXD36542.1"/>
    <property type="molecule type" value="Genomic_DNA"/>
</dbReference>
<keyword evidence="2" id="KW-1185">Reference proteome</keyword>
<dbReference type="AlphaFoldDB" id="A0A5C6X8B4"/>
<dbReference type="PROSITE" id="PS51257">
    <property type="entry name" value="PROKAR_LIPOPROTEIN"/>
    <property type="match status" value="1"/>
</dbReference>
<reference evidence="1 2" key="1">
    <citation type="submission" date="2019-08" db="EMBL/GenBank/DDBJ databases">
        <title>Bradymonadales sp. TMQ4.</title>
        <authorList>
            <person name="Liang Q."/>
        </authorList>
    </citation>
    <scope>NUCLEOTIDE SEQUENCE [LARGE SCALE GENOMIC DNA]</scope>
    <source>
        <strain evidence="1 2">TMQ4</strain>
    </source>
</reference>
<name>A0A5C6X8B4_9DELT</name>
<dbReference type="Proteomes" id="UP000321412">
    <property type="component" value="Unassembled WGS sequence"/>
</dbReference>
<dbReference type="OrthoDB" id="5476825at2"/>
<evidence type="ECO:0000313" key="1">
    <source>
        <dbReference type="EMBL" id="TXD36542.1"/>
    </source>
</evidence>
<protein>
    <submittedName>
        <fullName evidence="1">Uncharacterized protein</fullName>
    </submittedName>
</protein>
<sequence length="922" mass="99567">MKTMSTREISGISLLSTVGVVLALGVMGAGCEGCTSYFEPENNLEVYEGAQPEEVEFASYCQGVELSRQGAEPFERVDIDLQVFDVDVEGPKLREGLFVAEVIYGEGEGESYTMPVYYDVVEETHFIVSPHHPDSLEGGPVGLRFDDGQTACEGEFDWEVEALPPAPGALIEALETSSELAVELLATYGLTAQEVMSGDLEQIPVMAIPLAIQAWATAHPDNPDSLKRQIEEGRLALSPDAEDLEAVDRIVGKLGFATRNREAILEVAELEAEGFETRYTDRGPSEGLGFGDDLGSRQQGICGSLSRFVEVEINSSDDLSYYMRKAATSEALAESTAMVAQAVGLLSSIPAPSAIVGKLLGIFLTIDQLMKSAHANAYPRELYAPEVRSYAPNFLEDYTQAEEWSDYYISAKAPGWDVTKDIGQQLAGLAFSLAGRFDKATGRQSDSVINELLDSFGLEDDLGREISEALLGFVQQLGPMESLGGWLDGSGACVLNPGPWENIRVGMTGSKLKVEYPGKIGSRANGADVREGFCVDGGPGGVLNSYEPQRFGEGAIEVKANGSRAHFPPESNEGSSRWVKNIAILPIEVVMETPNVAALPGETVTLEATIENAHDPSGIWEVVMGEATLENERRNDNQLSVDVVLPDNEEAFPVVVELRSRSSRGLRSATCDPVPRTATAVIRDESFLRINPRARCLSEDETHQFEAEYASADPSARPVWSASDGSISQNGLFVPGEAEEVTITARLEGTELTDSVRVRVGHCECFYDIRVSGMANGTMGAFMGITGLYADGMLLIEMGYENQPNLHVITAEVPGPFPTVVPAGGGVHLEEIYYGVLQTPAAWLDEETATLMITRWTPQGYVEGRLRGYSPGGLARYGGENVPYMGGAYIEIDFMAPIRTAESPLGGLFTDCPLRREEGSLL</sequence>
<organism evidence="1 2">
    <name type="scientific">Lujinxingia vulgaris</name>
    <dbReference type="NCBI Taxonomy" id="2600176"/>
    <lineage>
        <taxon>Bacteria</taxon>
        <taxon>Deltaproteobacteria</taxon>
        <taxon>Bradymonadales</taxon>
        <taxon>Lujinxingiaceae</taxon>
        <taxon>Lujinxingia</taxon>
    </lineage>
</organism>
<comment type="caution">
    <text evidence="1">The sequence shown here is derived from an EMBL/GenBank/DDBJ whole genome shotgun (WGS) entry which is preliminary data.</text>
</comment>
<evidence type="ECO:0000313" key="2">
    <source>
        <dbReference type="Proteomes" id="UP000321412"/>
    </source>
</evidence>
<accession>A0A5C6X8B4</accession>
<proteinExistence type="predicted"/>
<gene>
    <name evidence="1" type="ORF">FRC98_11935</name>
</gene>